<protein>
    <submittedName>
        <fullName evidence="3">SDR family oxidoreductase</fullName>
    </submittedName>
</protein>
<keyword evidence="4" id="KW-1185">Reference proteome</keyword>
<evidence type="ECO:0000256" key="1">
    <source>
        <dbReference type="ARBA" id="ARBA00006484"/>
    </source>
</evidence>
<dbReference type="InterPro" id="IPR020904">
    <property type="entry name" value="Sc_DH/Rdtase_CS"/>
</dbReference>
<name>A0ABT5CEQ0_9BACT</name>
<proteinExistence type="inferred from homology"/>
<reference evidence="3 4" key="1">
    <citation type="submission" date="2023-01" db="EMBL/GenBank/DDBJ databases">
        <title>Minimal conservation of predation-associated metabolite biosynthetic gene clusters underscores biosynthetic potential of Myxococcota including descriptions for ten novel species: Archangium lansinium sp. nov., Myxococcus landrumus sp. nov., Nannocystis bai.</title>
        <authorList>
            <person name="Ahearne A."/>
            <person name="Stevens C."/>
            <person name="Dowd S."/>
        </authorList>
    </citation>
    <scope>NUCLEOTIDE SEQUENCE [LARGE SCALE GENOMIC DNA]</scope>
    <source>
        <strain evidence="3 4">WIWO2</strain>
    </source>
</reference>
<organism evidence="3 4">
    <name type="scientific">Sorangium atrum</name>
    <dbReference type="NCBI Taxonomy" id="2995308"/>
    <lineage>
        <taxon>Bacteria</taxon>
        <taxon>Pseudomonadati</taxon>
        <taxon>Myxococcota</taxon>
        <taxon>Polyangia</taxon>
        <taxon>Polyangiales</taxon>
        <taxon>Polyangiaceae</taxon>
        <taxon>Sorangium</taxon>
    </lineage>
</organism>
<evidence type="ECO:0000313" key="3">
    <source>
        <dbReference type="EMBL" id="MDC0684423.1"/>
    </source>
</evidence>
<dbReference type="PRINTS" id="PR00080">
    <property type="entry name" value="SDRFAMILY"/>
</dbReference>
<dbReference type="PANTHER" id="PTHR42760:SF133">
    <property type="entry name" value="3-OXOACYL-[ACYL-CARRIER-PROTEIN] REDUCTASE"/>
    <property type="match status" value="1"/>
</dbReference>
<dbReference type="NCBIfam" id="NF005095">
    <property type="entry name" value="PRK06523.1"/>
    <property type="match status" value="1"/>
</dbReference>
<comment type="similarity">
    <text evidence="1">Belongs to the short-chain dehydrogenases/reductases (SDR) family.</text>
</comment>
<dbReference type="SUPFAM" id="SSF51735">
    <property type="entry name" value="NAD(P)-binding Rossmann-fold domains"/>
    <property type="match status" value="1"/>
</dbReference>
<dbReference type="Proteomes" id="UP001217485">
    <property type="component" value="Unassembled WGS sequence"/>
</dbReference>
<gene>
    <name evidence="3" type="ORF">POL72_42280</name>
</gene>
<dbReference type="EMBL" id="JAQNDK010000005">
    <property type="protein sequence ID" value="MDC0684423.1"/>
    <property type="molecule type" value="Genomic_DNA"/>
</dbReference>
<keyword evidence="2" id="KW-0560">Oxidoreductase</keyword>
<dbReference type="PRINTS" id="PR00081">
    <property type="entry name" value="GDHRDH"/>
</dbReference>
<dbReference type="Pfam" id="PF13561">
    <property type="entry name" value="adh_short_C2"/>
    <property type="match status" value="1"/>
</dbReference>
<dbReference type="InterPro" id="IPR002347">
    <property type="entry name" value="SDR_fam"/>
</dbReference>
<dbReference type="PROSITE" id="PS00061">
    <property type="entry name" value="ADH_SHORT"/>
    <property type="match status" value="1"/>
</dbReference>
<evidence type="ECO:0000313" key="4">
    <source>
        <dbReference type="Proteomes" id="UP001217485"/>
    </source>
</evidence>
<accession>A0ABT5CEQ0</accession>
<dbReference type="PANTHER" id="PTHR42760">
    <property type="entry name" value="SHORT-CHAIN DEHYDROGENASES/REDUCTASES FAMILY MEMBER"/>
    <property type="match status" value="1"/>
</dbReference>
<comment type="caution">
    <text evidence="3">The sequence shown here is derived from an EMBL/GenBank/DDBJ whole genome shotgun (WGS) entry which is preliminary data.</text>
</comment>
<dbReference type="InterPro" id="IPR036291">
    <property type="entry name" value="NAD(P)-bd_dom_sf"/>
</dbReference>
<sequence length="269" mass="27732">MQVNTPRKFSIDPEEFAGKRVLVTGGTKGAGEAIVRRLGAGGAVTVTTARSALPAGQSPNVFVQADLATVAGVDAVVRTVLGELGGIDILVHTVGGSSAPGGGFASLTEDIWRDELSLNLMAAVRLDRALLPNMIARGAGVVLHVSSIQRRLPLHDATIAYASAKAALSTYSKALSKELGPKGVRVNSIAPGWIRTTAADALVKRLADNAGTDEDTVRQGIMNALGGIPIGRPAWPEEVAELVAFLASDRAASIHGSEYLIDGGTVPTV</sequence>
<dbReference type="Gene3D" id="3.40.50.720">
    <property type="entry name" value="NAD(P)-binding Rossmann-like Domain"/>
    <property type="match status" value="1"/>
</dbReference>
<dbReference type="RefSeq" id="WP_272102550.1">
    <property type="nucleotide sequence ID" value="NZ_JAQNDK010000005.1"/>
</dbReference>
<evidence type="ECO:0000256" key="2">
    <source>
        <dbReference type="ARBA" id="ARBA00023002"/>
    </source>
</evidence>